<dbReference type="InterPro" id="IPR007175">
    <property type="entry name" value="Rpr2/Snm1/Rpp21"/>
</dbReference>
<dbReference type="GO" id="GO:0005655">
    <property type="term" value="C:nucleolar ribonuclease P complex"/>
    <property type="evidence" value="ECO:0007669"/>
    <property type="project" value="TreeGrafter"/>
</dbReference>
<dbReference type="OrthoDB" id="128536at2759"/>
<dbReference type="AlphaFoldDB" id="A0A5N6ULD1"/>
<evidence type="ECO:0000313" key="6">
    <source>
        <dbReference type="EMBL" id="KAE8159424.1"/>
    </source>
</evidence>
<dbReference type="Proteomes" id="UP000326950">
    <property type="component" value="Unassembled WGS sequence"/>
</dbReference>
<comment type="similarity">
    <text evidence="4">Belongs to the eukaryotic/archaeal RNase P protein component 4 family.</text>
</comment>
<evidence type="ECO:0000256" key="3">
    <source>
        <dbReference type="ARBA" id="ARBA00022833"/>
    </source>
</evidence>
<gene>
    <name evidence="6" type="ORF">BDV40DRAFT_241686</name>
</gene>
<dbReference type="Gene3D" id="6.20.50.20">
    <property type="match status" value="1"/>
</dbReference>
<keyword evidence="1" id="KW-0819">tRNA processing</keyword>
<evidence type="ECO:0000256" key="2">
    <source>
        <dbReference type="ARBA" id="ARBA00022723"/>
    </source>
</evidence>
<keyword evidence="3" id="KW-0862">Zinc</keyword>
<evidence type="ECO:0000313" key="7">
    <source>
        <dbReference type="Proteomes" id="UP000326950"/>
    </source>
</evidence>
<protein>
    <submittedName>
        <fullName evidence="6">RNAse P Rpr2/Rpp21/SNM1 subunit domain-containing protein</fullName>
    </submittedName>
</protein>
<sequence>MLFQTSLKGFSSGMAKAKGKKGSSGGAQSHIRARLDYLHKAAIYLQSAGVASKQSSSQLVQNATSQDGEPGSTSARIVPLFLSHDTTSGQKSTSTHTSANTDRLPQLSRVFISQMRGVSLKTQMRLPVETKRSYCKRCDTLLSPGVNYIQEIRNKSRDRKKPWADVRVICCTTCGTEKHFPLTERRTKKLSERRKQREQEKEQVPAP</sequence>
<keyword evidence="7" id="KW-1185">Reference proteome</keyword>
<dbReference type="EMBL" id="ML738675">
    <property type="protein sequence ID" value="KAE8159424.1"/>
    <property type="molecule type" value="Genomic_DNA"/>
</dbReference>
<accession>A0A5N6ULD1</accession>
<dbReference type="PANTHER" id="PTHR14742">
    <property type="entry name" value="RIBONUCLEASE P SUBUNIT P21"/>
    <property type="match status" value="1"/>
</dbReference>
<dbReference type="PANTHER" id="PTHR14742:SF0">
    <property type="entry name" value="RIBONUCLEASE P PROTEIN SUBUNIT P21"/>
    <property type="match status" value="1"/>
</dbReference>
<dbReference type="Pfam" id="PF04032">
    <property type="entry name" value="Rpr2"/>
    <property type="match status" value="1"/>
</dbReference>
<reference evidence="6 7" key="1">
    <citation type="submission" date="2019-04" db="EMBL/GenBank/DDBJ databases">
        <title>Friends and foes A comparative genomics study of 23 Aspergillus species from section Flavi.</title>
        <authorList>
            <consortium name="DOE Joint Genome Institute"/>
            <person name="Kjaerbolling I."/>
            <person name="Vesth T."/>
            <person name="Frisvad J.C."/>
            <person name="Nybo J.L."/>
            <person name="Theobald S."/>
            <person name="Kildgaard S."/>
            <person name="Isbrandt T."/>
            <person name="Kuo A."/>
            <person name="Sato A."/>
            <person name="Lyhne E.K."/>
            <person name="Kogle M.E."/>
            <person name="Wiebenga A."/>
            <person name="Kun R.S."/>
            <person name="Lubbers R.J."/>
            <person name="Makela M.R."/>
            <person name="Barry K."/>
            <person name="Chovatia M."/>
            <person name="Clum A."/>
            <person name="Daum C."/>
            <person name="Haridas S."/>
            <person name="He G."/>
            <person name="LaButti K."/>
            <person name="Lipzen A."/>
            <person name="Mondo S."/>
            <person name="Riley R."/>
            <person name="Salamov A."/>
            <person name="Simmons B.A."/>
            <person name="Magnuson J.K."/>
            <person name="Henrissat B."/>
            <person name="Mortensen U.H."/>
            <person name="Larsen T.O."/>
            <person name="Devries R.P."/>
            <person name="Grigoriev I.V."/>
            <person name="Machida M."/>
            <person name="Baker S.E."/>
            <person name="Andersen M.R."/>
        </authorList>
    </citation>
    <scope>NUCLEOTIDE SEQUENCE [LARGE SCALE GENOMIC DNA]</scope>
    <source>
        <strain evidence="6 7">CBS 117626</strain>
    </source>
</reference>
<name>A0A5N6ULD1_ASPTM</name>
<evidence type="ECO:0000256" key="4">
    <source>
        <dbReference type="ARBA" id="ARBA00038402"/>
    </source>
</evidence>
<organism evidence="6 7">
    <name type="scientific">Aspergillus tamarii</name>
    <dbReference type="NCBI Taxonomy" id="41984"/>
    <lineage>
        <taxon>Eukaryota</taxon>
        <taxon>Fungi</taxon>
        <taxon>Dikarya</taxon>
        <taxon>Ascomycota</taxon>
        <taxon>Pezizomycotina</taxon>
        <taxon>Eurotiomycetes</taxon>
        <taxon>Eurotiomycetidae</taxon>
        <taxon>Eurotiales</taxon>
        <taxon>Aspergillaceae</taxon>
        <taxon>Aspergillus</taxon>
        <taxon>Aspergillus subgen. Circumdati</taxon>
    </lineage>
</organism>
<dbReference type="GO" id="GO:0046872">
    <property type="term" value="F:metal ion binding"/>
    <property type="evidence" value="ECO:0007669"/>
    <property type="project" value="UniProtKB-KW"/>
</dbReference>
<evidence type="ECO:0000256" key="5">
    <source>
        <dbReference type="SAM" id="MobiDB-lite"/>
    </source>
</evidence>
<keyword evidence="2" id="KW-0479">Metal-binding</keyword>
<dbReference type="GO" id="GO:0008033">
    <property type="term" value="P:tRNA processing"/>
    <property type="evidence" value="ECO:0007669"/>
    <property type="project" value="UniProtKB-KW"/>
</dbReference>
<feature type="region of interest" description="Disordered" evidence="5">
    <location>
        <begin position="185"/>
        <end position="207"/>
    </location>
</feature>
<evidence type="ECO:0000256" key="1">
    <source>
        <dbReference type="ARBA" id="ARBA00022694"/>
    </source>
</evidence>
<proteinExistence type="inferred from homology"/>